<evidence type="ECO:0000256" key="2">
    <source>
        <dbReference type="ARBA" id="ARBA00022448"/>
    </source>
</evidence>
<dbReference type="GeneID" id="69760297"/>
<dbReference type="PANTHER" id="PTHR43166">
    <property type="entry name" value="AMINO ACID IMPORT ATP-BINDING PROTEIN"/>
    <property type="match status" value="1"/>
</dbReference>
<name>A0A2U8T8Y2_STROV</name>
<keyword evidence="2" id="KW-0813">Transport</keyword>
<dbReference type="GO" id="GO:0015424">
    <property type="term" value="F:ABC-type amino acid transporter activity"/>
    <property type="evidence" value="ECO:0007669"/>
    <property type="project" value="InterPro"/>
</dbReference>
<keyword evidence="3" id="KW-0547">Nucleotide-binding</keyword>
<protein>
    <submittedName>
        <fullName evidence="6">ABC-transporter (ATP-binding)</fullName>
    </submittedName>
</protein>
<reference evidence="6" key="1">
    <citation type="submission" date="2017-07" db="EMBL/GenBank/DDBJ databases">
        <title>A Single Gene Cluster Codes for Two Anthracene Scaffolds from Deep Sea-Derived Streptomyces olivaceus SCSIO T05.</title>
        <authorList>
            <person name="Zhang C."/>
            <person name="Sun C."/>
            <person name="Huang H."/>
            <person name="Gui C."/>
            <person name="Wang L."/>
            <person name="Li Q."/>
            <person name="Ju J."/>
        </authorList>
    </citation>
    <scope>NUCLEOTIDE SEQUENCE</scope>
    <source>
        <strain evidence="6">SCSIO T05</strain>
    </source>
</reference>
<dbReference type="InterPro" id="IPR017871">
    <property type="entry name" value="ABC_transporter-like_CS"/>
</dbReference>
<dbReference type="PROSITE" id="PS00211">
    <property type="entry name" value="ABC_TRANSPORTER_1"/>
    <property type="match status" value="1"/>
</dbReference>
<dbReference type="GO" id="GO:0005524">
    <property type="term" value="F:ATP binding"/>
    <property type="evidence" value="ECO:0007669"/>
    <property type="project" value="UniProtKB-KW"/>
</dbReference>
<dbReference type="GO" id="GO:0016887">
    <property type="term" value="F:ATP hydrolysis activity"/>
    <property type="evidence" value="ECO:0007669"/>
    <property type="project" value="InterPro"/>
</dbReference>
<evidence type="ECO:0000256" key="4">
    <source>
        <dbReference type="ARBA" id="ARBA00022840"/>
    </source>
</evidence>
<dbReference type="PIRSF" id="PIRSF039085">
    <property type="entry name" value="ABC_ATPase_HisP"/>
    <property type="match status" value="1"/>
</dbReference>
<sequence>MIEAVGVRKSFGAQTVLEDVSLTVPESTVTCVIGPSGSGKSTLLRCVNRLERIDAGRIVVDGELVGHEWRGDRLRERSRRAVARQRIRTGMVFQNFRLFPHMTVLDNVTEAPRALLGLKRAAARERARELLARVGLAGKEASRPHQLSGGEQQRAAIARALAMEPRAMLFDEPTSALDPELTREVLTVIRELADGGMTMVVVTHEMRFAREIADQAVFMDRGRIVETGPPESVFDAPRNERTARFLARD</sequence>
<dbReference type="InterPro" id="IPR050086">
    <property type="entry name" value="MetN_ABC_transporter-like"/>
</dbReference>
<feature type="domain" description="ABC transporter" evidence="5">
    <location>
        <begin position="2"/>
        <end position="246"/>
    </location>
</feature>
<dbReference type="EMBL" id="MF437311">
    <property type="protein sequence ID" value="AWM72908.1"/>
    <property type="molecule type" value="Genomic_DNA"/>
</dbReference>
<comment type="similarity">
    <text evidence="1">Belongs to the ABC transporter superfamily.</text>
</comment>
<keyword evidence="4 6" id="KW-0067">ATP-binding</keyword>
<dbReference type="PANTHER" id="PTHR43166:SF4">
    <property type="entry name" value="PHOSPHONATES IMPORT ATP-BINDING PROTEIN PHNC"/>
    <property type="match status" value="1"/>
</dbReference>
<dbReference type="SUPFAM" id="SSF52540">
    <property type="entry name" value="P-loop containing nucleoside triphosphate hydrolases"/>
    <property type="match status" value="1"/>
</dbReference>
<dbReference type="InterPro" id="IPR027417">
    <property type="entry name" value="P-loop_NTPase"/>
</dbReference>
<dbReference type="Pfam" id="PF00005">
    <property type="entry name" value="ABC_tran"/>
    <property type="match status" value="1"/>
</dbReference>
<accession>A0A2U8T8Y2</accession>
<dbReference type="InterPro" id="IPR030679">
    <property type="entry name" value="ABC_ATPase_HisP-typ"/>
</dbReference>
<evidence type="ECO:0000313" key="6">
    <source>
        <dbReference type="EMBL" id="AWM72908.1"/>
    </source>
</evidence>
<evidence type="ECO:0000256" key="3">
    <source>
        <dbReference type="ARBA" id="ARBA00022741"/>
    </source>
</evidence>
<evidence type="ECO:0000259" key="5">
    <source>
        <dbReference type="PROSITE" id="PS50893"/>
    </source>
</evidence>
<dbReference type="SMART" id="SM00382">
    <property type="entry name" value="AAA"/>
    <property type="match status" value="1"/>
</dbReference>
<organism evidence="6">
    <name type="scientific">Streptomyces olivaceus</name>
    <dbReference type="NCBI Taxonomy" id="47716"/>
    <lineage>
        <taxon>Bacteria</taxon>
        <taxon>Bacillati</taxon>
        <taxon>Actinomycetota</taxon>
        <taxon>Actinomycetes</taxon>
        <taxon>Kitasatosporales</taxon>
        <taxon>Streptomycetaceae</taxon>
        <taxon>Streptomyces</taxon>
    </lineage>
</organism>
<dbReference type="RefSeq" id="WP_194275594.1">
    <property type="nucleotide sequence ID" value="NZ_BNEF01000003.1"/>
</dbReference>
<proteinExistence type="inferred from homology"/>
<dbReference type="InterPro" id="IPR003439">
    <property type="entry name" value="ABC_transporter-like_ATP-bd"/>
</dbReference>
<dbReference type="Gene3D" id="3.40.50.300">
    <property type="entry name" value="P-loop containing nucleotide triphosphate hydrolases"/>
    <property type="match status" value="1"/>
</dbReference>
<dbReference type="InterPro" id="IPR003593">
    <property type="entry name" value="AAA+_ATPase"/>
</dbReference>
<dbReference type="PROSITE" id="PS50893">
    <property type="entry name" value="ABC_TRANSPORTER_2"/>
    <property type="match status" value="1"/>
</dbReference>
<evidence type="ECO:0000256" key="1">
    <source>
        <dbReference type="ARBA" id="ARBA00005417"/>
    </source>
</evidence>
<dbReference type="AlphaFoldDB" id="A0A2U8T8Y2"/>